<reference evidence="8" key="1">
    <citation type="journal article" date="2020" name="mSystems">
        <title>Genome- and Community-Level Interaction Insights into Carbon Utilization and Element Cycling Functions of Hydrothermarchaeota in Hydrothermal Sediment.</title>
        <authorList>
            <person name="Zhou Z."/>
            <person name="Liu Y."/>
            <person name="Xu W."/>
            <person name="Pan J."/>
            <person name="Luo Z.H."/>
            <person name="Li M."/>
        </authorList>
    </citation>
    <scope>NUCLEOTIDE SEQUENCE [LARGE SCALE GENOMIC DNA]</scope>
    <source>
        <strain evidence="8">SpSt-855</strain>
    </source>
</reference>
<dbReference type="NCBIfam" id="TIGR00431">
    <property type="entry name" value="TruB"/>
    <property type="match status" value="1"/>
</dbReference>
<feature type="active site" description="Nucleophile" evidence="5">
    <location>
        <position position="60"/>
    </location>
</feature>
<dbReference type="InterPro" id="IPR014780">
    <property type="entry name" value="tRNA_psdUridine_synth_TruB"/>
</dbReference>
<dbReference type="GO" id="GO:1990481">
    <property type="term" value="P:mRNA pseudouridine synthesis"/>
    <property type="evidence" value="ECO:0007669"/>
    <property type="project" value="TreeGrafter"/>
</dbReference>
<dbReference type="CDD" id="cd02573">
    <property type="entry name" value="PseudoU_synth_EcTruB"/>
    <property type="match status" value="1"/>
</dbReference>
<protein>
    <recommendedName>
        <fullName evidence="5">tRNA pseudouridine synthase B</fullName>
        <ecNumber evidence="5">5.4.99.25</ecNumber>
    </recommendedName>
    <alternativeName>
        <fullName evidence="5">tRNA pseudouridine(55) synthase</fullName>
        <shortName evidence="5">Psi55 synthase</shortName>
    </alternativeName>
    <alternativeName>
        <fullName evidence="5">tRNA pseudouridylate synthase</fullName>
    </alternativeName>
    <alternativeName>
        <fullName evidence="5">tRNA-uridine isomerase</fullName>
    </alternativeName>
</protein>
<organism evidence="8">
    <name type="scientific">Acidobacterium capsulatum</name>
    <dbReference type="NCBI Taxonomy" id="33075"/>
    <lineage>
        <taxon>Bacteria</taxon>
        <taxon>Pseudomonadati</taxon>
        <taxon>Acidobacteriota</taxon>
        <taxon>Terriglobia</taxon>
        <taxon>Terriglobales</taxon>
        <taxon>Acidobacteriaceae</taxon>
        <taxon>Acidobacterium</taxon>
    </lineage>
</organism>
<dbReference type="GO" id="GO:0160148">
    <property type="term" value="F:tRNA pseudouridine(55) synthase activity"/>
    <property type="evidence" value="ECO:0007669"/>
    <property type="project" value="UniProtKB-EC"/>
</dbReference>
<name>A0A7V4XSG1_9BACT</name>
<evidence type="ECO:0000256" key="1">
    <source>
        <dbReference type="ARBA" id="ARBA00000385"/>
    </source>
</evidence>
<comment type="similarity">
    <text evidence="2 5">Belongs to the pseudouridine synthase TruB family. Type 1 subfamily.</text>
</comment>
<proteinExistence type="inferred from homology"/>
<dbReference type="SUPFAM" id="SSF55120">
    <property type="entry name" value="Pseudouridine synthase"/>
    <property type="match status" value="1"/>
</dbReference>
<dbReference type="InterPro" id="IPR032819">
    <property type="entry name" value="TruB_C"/>
</dbReference>
<comment type="function">
    <text evidence="5">Responsible for synthesis of pseudouridine from uracil-55 in the psi GC loop of transfer RNAs.</text>
</comment>
<dbReference type="HAMAP" id="MF_01080">
    <property type="entry name" value="TruB_bact"/>
    <property type="match status" value="1"/>
</dbReference>
<feature type="domain" description="Pseudouridine synthase II N-terminal" evidence="6">
    <location>
        <begin position="45"/>
        <end position="193"/>
    </location>
</feature>
<evidence type="ECO:0000256" key="2">
    <source>
        <dbReference type="ARBA" id="ARBA00005642"/>
    </source>
</evidence>
<gene>
    <name evidence="5 8" type="primary">truB</name>
    <name evidence="8" type="ORF">ENW50_06460</name>
</gene>
<dbReference type="GO" id="GO:0003723">
    <property type="term" value="F:RNA binding"/>
    <property type="evidence" value="ECO:0007669"/>
    <property type="project" value="InterPro"/>
</dbReference>
<dbReference type="InterPro" id="IPR002501">
    <property type="entry name" value="PsdUridine_synth_N"/>
</dbReference>
<dbReference type="Pfam" id="PF16198">
    <property type="entry name" value="TruB_C_2"/>
    <property type="match status" value="1"/>
</dbReference>
<keyword evidence="4 5" id="KW-0413">Isomerase</keyword>
<keyword evidence="3 5" id="KW-0819">tRNA processing</keyword>
<feature type="domain" description="tRNA pseudouridylate synthase B C-terminal" evidence="7">
    <location>
        <begin position="194"/>
        <end position="239"/>
    </location>
</feature>
<evidence type="ECO:0000256" key="5">
    <source>
        <dbReference type="HAMAP-Rule" id="MF_01080"/>
    </source>
</evidence>
<evidence type="ECO:0000256" key="3">
    <source>
        <dbReference type="ARBA" id="ARBA00022694"/>
    </source>
</evidence>
<comment type="catalytic activity">
    <reaction evidence="1 5">
        <text>uridine(55) in tRNA = pseudouridine(55) in tRNA</text>
        <dbReference type="Rhea" id="RHEA:42532"/>
        <dbReference type="Rhea" id="RHEA-COMP:10101"/>
        <dbReference type="Rhea" id="RHEA-COMP:10102"/>
        <dbReference type="ChEBI" id="CHEBI:65314"/>
        <dbReference type="ChEBI" id="CHEBI:65315"/>
        <dbReference type="EC" id="5.4.99.25"/>
    </reaction>
</comment>
<dbReference type="Gene3D" id="3.30.2350.10">
    <property type="entry name" value="Pseudouridine synthase"/>
    <property type="match status" value="1"/>
</dbReference>
<evidence type="ECO:0000259" key="7">
    <source>
        <dbReference type="Pfam" id="PF16198"/>
    </source>
</evidence>
<dbReference type="PANTHER" id="PTHR13767:SF2">
    <property type="entry name" value="PSEUDOURIDYLATE SYNTHASE TRUB1"/>
    <property type="match status" value="1"/>
</dbReference>
<dbReference type="InterPro" id="IPR020103">
    <property type="entry name" value="PsdUridine_synth_cat_dom_sf"/>
</dbReference>
<comment type="caution">
    <text evidence="8">The sequence shown here is derived from an EMBL/GenBank/DDBJ whole genome shotgun (WGS) entry which is preliminary data.</text>
</comment>
<dbReference type="Pfam" id="PF01509">
    <property type="entry name" value="TruB_N"/>
    <property type="match status" value="1"/>
</dbReference>
<dbReference type="EC" id="5.4.99.25" evidence="5"/>
<accession>A0A7V4XSG1</accession>
<dbReference type="AlphaFoldDB" id="A0A7V4XSG1"/>
<sequence length="313" mass="33570">MRHLSRAAPRAARSVLPLEVRQVNGLLIVDKPGGITSHDVVTRVRRATGEKSIGHLGTLDPMATGVLPLLLGKFTRLAQYFGSSEKSYTGTIRFGFATDTYDAEGQPSSEPRPLTHSLEELRAMAARFQGQVEQMPPPFSAKKIGGQPAYKAARAGETPQLRAVPVTIHEFVLESLAEDTAAFRMRVSAGGYVRSVAHELGAAAGCGAHLASLRRTAAGAFPLAEAIPLDEIERLAAANELEMRMPHPRAILPEMPAVTADLQTAGRLRNGMQVNLPDFSTAPMVRIFVGQRDLIAIGRRVAGTLFQPVAVLG</sequence>
<evidence type="ECO:0000256" key="4">
    <source>
        <dbReference type="ARBA" id="ARBA00023235"/>
    </source>
</evidence>
<dbReference type="GO" id="GO:0031119">
    <property type="term" value="P:tRNA pseudouridine synthesis"/>
    <property type="evidence" value="ECO:0007669"/>
    <property type="project" value="UniProtKB-UniRule"/>
</dbReference>
<dbReference type="PANTHER" id="PTHR13767">
    <property type="entry name" value="TRNA-PSEUDOURIDINE SYNTHASE"/>
    <property type="match status" value="1"/>
</dbReference>
<evidence type="ECO:0000259" key="6">
    <source>
        <dbReference type="Pfam" id="PF01509"/>
    </source>
</evidence>
<dbReference type="EMBL" id="DTKL01000038">
    <property type="protein sequence ID" value="HGY94312.1"/>
    <property type="molecule type" value="Genomic_DNA"/>
</dbReference>
<evidence type="ECO:0000313" key="8">
    <source>
        <dbReference type="EMBL" id="HGY94312.1"/>
    </source>
</evidence>